<reference evidence="9" key="1">
    <citation type="journal article" date="2020" name="mSystems">
        <title>Genome- and Community-Level Interaction Insights into Carbon Utilization and Element Cycling Functions of Hydrothermarchaeota in Hydrothermal Sediment.</title>
        <authorList>
            <person name="Zhou Z."/>
            <person name="Liu Y."/>
            <person name="Xu W."/>
            <person name="Pan J."/>
            <person name="Luo Z.H."/>
            <person name="Li M."/>
        </authorList>
    </citation>
    <scope>NUCLEOTIDE SEQUENCE [LARGE SCALE GENOMIC DNA]</scope>
    <source>
        <strain evidence="9">SpSt-86</strain>
    </source>
</reference>
<dbReference type="InterPro" id="IPR011761">
    <property type="entry name" value="ATP-grasp"/>
</dbReference>
<comment type="similarity">
    <text evidence="6 7">Belongs to the PurK/PurT family.</text>
</comment>
<dbReference type="Gene3D" id="3.30.470.20">
    <property type="entry name" value="ATP-grasp fold, B domain"/>
    <property type="match status" value="1"/>
</dbReference>
<dbReference type="EMBL" id="DTKQ01000048">
    <property type="protein sequence ID" value="HGZ79655.1"/>
    <property type="molecule type" value="Genomic_DNA"/>
</dbReference>
<evidence type="ECO:0000259" key="8">
    <source>
        <dbReference type="PROSITE" id="PS50975"/>
    </source>
</evidence>
<evidence type="ECO:0000256" key="1">
    <source>
        <dbReference type="ARBA" id="ARBA00022741"/>
    </source>
</evidence>
<evidence type="ECO:0000256" key="2">
    <source>
        <dbReference type="ARBA" id="ARBA00022755"/>
    </source>
</evidence>
<feature type="binding site" evidence="6">
    <location>
        <position position="101"/>
    </location>
    <ligand>
        <name>ATP</name>
        <dbReference type="ChEBI" id="CHEBI:30616"/>
    </ligand>
</feature>
<comment type="subunit">
    <text evidence="6 7">Homodimer.</text>
</comment>
<comment type="caution">
    <text evidence="9">The sequence shown here is derived from an EMBL/GenBank/DDBJ whole genome shotgun (WGS) entry which is preliminary data.</text>
</comment>
<dbReference type="Pfam" id="PF22660">
    <property type="entry name" value="RS_preATP-grasp-like"/>
    <property type="match status" value="1"/>
</dbReference>
<dbReference type="NCBIfam" id="TIGR01161">
    <property type="entry name" value="purK"/>
    <property type="match status" value="1"/>
</dbReference>
<comment type="pathway">
    <text evidence="6 7">Purine metabolism; IMP biosynthesis via de novo pathway; 5-amino-1-(5-phospho-D-ribosyl)imidazole-4-carboxylate from 5-amino-1-(5-phospho-D-ribosyl)imidazole (N5-CAIR route): step 1/2.</text>
</comment>
<dbReference type="SUPFAM" id="SSF56059">
    <property type="entry name" value="Glutathione synthetase ATP-binding domain-like"/>
    <property type="match status" value="1"/>
</dbReference>
<dbReference type="InterPro" id="IPR040686">
    <property type="entry name" value="PurK_C"/>
</dbReference>
<gene>
    <name evidence="6 7" type="primary">purK</name>
    <name evidence="9" type="ORF">ENW55_06695</name>
</gene>
<organism evidence="9">
    <name type="scientific">Pseudothermotoga hypogea</name>
    <dbReference type="NCBI Taxonomy" id="57487"/>
    <lineage>
        <taxon>Bacteria</taxon>
        <taxon>Thermotogati</taxon>
        <taxon>Thermotogota</taxon>
        <taxon>Thermotogae</taxon>
        <taxon>Thermotogales</taxon>
        <taxon>Thermotogaceae</taxon>
        <taxon>Pseudothermotoga</taxon>
    </lineage>
</organism>
<dbReference type="GO" id="GO:0004638">
    <property type="term" value="F:phosphoribosylaminoimidazole carboxylase activity"/>
    <property type="evidence" value="ECO:0007669"/>
    <property type="project" value="InterPro"/>
</dbReference>
<evidence type="ECO:0000256" key="7">
    <source>
        <dbReference type="RuleBase" id="RU361200"/>
    </source>
</evidence>
<dbReference type="PANTHER" id="PTHR11609">
    <property type="entry name" value="PURINE BIOSYNTHESIS PROTEIN 6/7, PUR6/7"/>
    <property type="match status" value="1"/>
</dbReference>
<dbReference type="GO" id="GO:0005829">
    <property type="term" value="C:cytosol"/>
    <property type="evidence" value="ECO:0007669"/>
    <property type="project" value="TreeGrafter"/>
</dbReference>
<feature type="binding site" evidence="6">
    <location>
        <position position="138"/>
    </location>
    <ligand>
        <name>ATP</name>
        <dbReference type="ChEBI" id="CHEBI:30616"/>
    </ligand>
</feature>
<evidence type="ECO:0000256" key="3">
    <source>
        <dbReference type="ARBA" id="ARBA00022793"/>
    </source>
</evidence>
<dbReference type="GO" id="GO:0005524">
    <property type="term" value="F:ATP binding"/>
    <property type="evidence" value="ECO:0007669"/>
    <property type="project" value="UniProtKB-UniRule"/>
</dbReference>
<evidence type="ECO:0000256" key="6">
    <source>
        <dbReference type="HAMAP-Rule" id="MF_01928"/>
    </source>
</evidence>
<feature type="domain" description="ATP-grasp" evidence="8">
    <location>
        <begin position="105"/>
        <end position="286"/>
    </location>
</feature>
<evidence type="ECO:0000256" key="5">
    <source>
        <dbReference type="ARBA" id="ARBA00023239"/>
    </source>
</evidence>
<dbReference type="Pfam" id="PF17769">
    <property type="entry name" value="PurK_C"/>
    <property type="match status" value="1"/>
</dbReference>
<dbReference type="NCBIfam" id="NF004679">
    <property type="entry name" value="PRK06019.1-5"/>
    <property type="match status" value="1"/>
</dbReference>
<keyword evidence="1 6" id="KW-0547">Nucleotide-binding</keyword>
<feature type="binding site" evidence="6">
    <location>
        <begin position="169"/>
        <end position="172"/>
    </location>
    <ligand>
        <name>ATP</name>
        <dbReference type="ChEBI" id="CHEBI:30616"/>
    </ligand>
</feature>
<dbReference type="AlphaFoldDB" id="A0A832I799"/>
<dbReference type="UniPathway" id="UPA00074">
    <property type="reaction ID" value="UER00942"/>
</dbReference>
<dbReference type="EC" id="6.3.4.18" evidence="6 7"/>
<proteinExistence type="inferred from homology"/>
<evidence type="ECO:0000313" key="9">
    <source>
        <dbReference type="EMBL" id="HGZ79655.1"/>
    </source>
</evidence>
<dbReference type="HAMAP" id="MF_01928">
    <property type="entry name" value="PurK"/>
    <property type="match status" value="1"/>
</dbReference>
<dbReference type="InterPro" id="IPR013815">
    <property type="entry name" value="ATP_grasp_subdomain_1"/>
</dbReference>
<comment type="caution">
    <text evidence="6">Lacks conserved residue(s) required for the propagation of feature annotation.</text>
</comment>
<keyword evidence="5" id="KW-0456">Lyase</keyword>
<dbReference type="GO" id="GO:0034028">
    <property type="term" value="F:5-(carboxyamino)imidazole ribonucleotide synthase activity"/>
    <property type="evidence" value="ECO:0007669"/>
    <property type="project" value="UniProtKB-UniRule"/>
</dbReference>
<keyword evidence="2 6" id="KW-0658">Purine biosynthesis</keyword>
<comment type="function">
    <text evidence="6">Catalyzes the ATP-dependent conversion of 5-aminoimidazole ribonucleotide (AIR) and HCO(3)(-) to N5-carboxyaminoimidazole ribonucleotide (N5-CAIR).</text>
</comment>
<dbReference type="NCBIfam" id="NF004675">
    <property type="entry name" value="PRK06019.1-1"/>
    <property type="match status" value="1"/>
</dbReference>
<comment type="function">
    <text evidence="7">Catalyzes the ATP-dependent conversion of 5-aminoimidazole ribonucleotide (AIR) and HCO(3)- to N5-carboxyaminoimidazole ribonucleotide (N5-CAIR).</text>
</comment>
<dbReference type="GO" id="GO:0006189">
    <property type="term" value="P:'de novo' IMP biosynthetic process"/>
    <property type="evidence" value="ECO:0007669"/>
    <property type="project" value="UniProtKB-UniRule"/>
</dbReference>
<dbReference type="FunFam" id="3.30.470.20:FF:000037">
    <property type="entry name" value="Phosphoribosylaminoimidazole carboxylase, chloroplastic"/>
    <property type="match status" value="1"/>
</dbReference>
<accession>A0A832I799</accession>
<sequence>MKKIGIIGGGQLARMMCFEAKRMGFHVTVLDPTPKSPAGQVADKEIVADFFNRSKIEELVKSVDVTTFDLENIDVQTLKTLHKQGYEIHPSPYVLEIIQDKLTQKEFLRSKGIPVAECKSVCDLKEDIKQFGFPVVQKTRRGGYDGRGVFILRNEEDLQHALKGETYLEEFIQIEKEIAVIVARNKKGEIACYPVVEMYFDENANICQTVIVPARISERHAKLAQEIAVKVIEVFEAVGVFGIEMFLSKSGQVLVNEIAPRPHNSGHYSIEACVTSQFEQHVRAITDLPLGSTRLLSPAVMVNLLGEVGCVGRAKIKGLEEALSVEGLSFHFYGKQQTWPYRKMGHYTVLDENVERALEKALKVKEFLKVVSEEEPVCLR</sequence>
<dbReference type="Pfam" id="PF02222">
    <property type="entry name" value="ATP-grasp"/>
    <property type="match status" value="1"/>
</dbReference>
<protein>
    <recommendedName>
        <fullName evidence="6 7">N5-carboxyaminoimidazole ribonucleotide synthase</fullName>
        <shortName evidence="6 7">N5-CAIR synthase</shortName>
        <ecNumber evidence="6 7">6.3.4.18</ecNumber>
    </recommendedName>
    <alternativeName>
        <fullName evidence="6 7">5-(carboxyamino)imidazole ribonucleotide synthetase</fullName>
    </alternativeName>
</protein>
<dbReference type="Gene3D" id="3.40.50.20">
    <property type="match status" value="1"/>
</dbReference>
<dbReference type="InterPro" id="IPR003135">
    <property type="entry name" value="ATP-grasp_carboxylate-amine"/>
</dbReference>
<dbReference type="InterPro" id="IPR011054">
    <property type="entry name" value="Rudment_hybrid_motif"/>
</dbReference>
<keyword evidence="4 6" id="KW-0067">ATP-binding</keyword>
<dbReference type="PROSITE" id="PS50975">
    <property type="entry name" value="ATP_GRASP"/>
    <property type="match status" value="1"/>
</dbReference>
<dbReference type="InterPro" id="IPR054350">
    <property type="entry name" value="PurT/PurK_preATP-grasp"/>
</dbReference>
<dbReference type="GO" id="GO:0046872">
    <property type="term" value="F:metal ion binding"/>
    <property type="evidence" value="ECO:0007669"/>
    <property type="project" value="InterPro"/>
</dbReference>
<comment type="catalytic activity">
    <reaction evidence="6 7">
        <text>5-amino-1-(5-phospho-beta-D-ribosyl)imidazole + hydrogencarbonate + ATP = 5-carboxyamino-1-(5-phospho-D-ribosyl)imidazole + ADP + phosphate + 2 H(+)</text>
        <dbReference type="Rhea" id="RHEA:19317"/>
        <dbReference type="ChEBI" id="CHEBI:15378"/>
        <dbReference type="ChEBI" id="CHEBI:17544"/>
        <dbReference type="ChEBI" id="CHEBI:30616"/>
        <dbReference type="ChEBI" id="CHEBI:43474"/>
        <dbReference type="ChEBI" id="CHEBI:58730"/>
        <dbReference type="ChEBI" id="CHEBI:137981"/>
        <dbReference type="ChEBI" id="CHEBI:456216"/>
        <dbReference type="EC" id="6.3.4.18"/>
    </reaction>
</comment>
<dbReference type="SUPFAM" id="SSF52440">
    <property type="entry name" value="PreATP-grasp domain"/>
    <property type="match status" value="1"/>
</dbReference>
<feature type="binding site" evidence="6">
    <location>
        <begin position="256"/>
        <end position="257"/>
    </location>
    <ligand>
        <name>ATP</name>
        <dbReference type="ChEBI" id="CHEBI:30616"/>
    </ligand>
</feature>
<keyword evidence="3" id="KW-0210">Decarboxylase</keyword>
<dbReference type="InterPro" id="IPR016185">
    <property type="entry name" value="PreATP-grasp_dom_sf"/>
</dbReference>
<evidence type="ECO:0000256" key="4">
    <source>
        <dbReference type="ARBA" id="ARBA00022840"/>
    </source>
</evidence>
<dbReference type="InterPro" id="IPR005875">
    <property type="entry name" value="PurK"/>
</dbReference>
<dbReference type="PANTHER" id="PTHR11609:SF5">
    <property type="entry name" value="PHOSPHORIBOSYLAMINOIMIDAZOLE CARBOXYLASE"/>
    <property type="match status" value="1"/>
</dbReference>
<keyword evidence="6 7" id="KW-0436">Ligase</keyword>
<feature type="binding site" evidence="6">
    <location>
        <position position="177"/>
    </location>
    <ligand>
        <name>ATP</name>
        <dbReference type="ChEBI" id="CHEBI:30616"/>
    </ligand>
</feature>
<dbReference type="SUPFAM" id="SSF51246">
    <property type="entry name" value="Rudiment single hybrid motif"/>
    <property type="match status" value="1"/>
</dbReference>
<name>A0A832I799_9THEM</name>
<dbReference type="Gene3D" id="3.30.1490.20">
    <property type="entry name" value="ATP-grasp fold, A domain"/>
    <property type="match status" value="1"/>
</dbReference>